<dbReference type="AlphaFoldDB" id="A0A0B0IBN1"/>
<reference evidence="2 3" key="1">
    <citation type="submission" date="2014-09" db="EMBL/GenBank/DDBJ databases">
        <title>Genome sequencing and annotation of Bacillus Okhensis strain Kh10-101T.</title>
        <authorList>
            <person name="Prakash J.S."/>
        </authorList>
    </citation>
    <scope>NUCLEOTIDE SEQUENCE [LARGE SCALE GENOMIC DNA]</scope>
    <source>
        <strain evidence="3">Kh10-101T</strain>
    </source>
</reference>
<dbReference type="EMBL" id="JRJU01000032">
    <property type="protein sequence ID" value="KHF38705.1"/>
    <property type="molecule type" value="Genomic_DNA"/>
</dbReference>
<evidence type="ECO:0000256" key="1">
    <source>
        <dbReference type="SAM" id="SignalP"/>
    </source>
</evidence>
<proteinExistence type="predicted"/>
<accession>A0A0B0IBN1</accession>
<feature type="signal peptide" evidence="1">
    <location>
        <begin position="1"/>
        <end position="27"/>
    </location>
</feature>
<evidence type="ECO:0000313" key="2">
    <source>
        <dbReference type="EMBL" id="KHF38705.1"/>
    </source>
</evidence>
<name>A0A0B0IBN1_9BACI</name>
<dbReference type="eggNOG" id="ENOG5033603">
    <property type="taxonomic scope" value="Bacteria"/>
</dbReference>
<sequence length="174" mass="20034">MKRKNHVTALLAYLMCSLLLLGGCASATGSGSQEVTDIEEVTEHEQVVMYENSDKGIKVYELPNWEFEEQLEKDQFNVIFQSDKGKAIITVLDSIKDVEDIKNELMIGVGTSTIIEETDHYFAFESERKESIRADIYIEQQGQKVTILTFMTPLDDYEEKIESIEEFKQHIDFY</sequence>
<keyword evidence="3" id="KW-1185">Reference proteome</keyword>
<dbReference type="Proteomes" id="UP000030832">
    <property type="component" value="Unassembled WGS sequence"/>
</dbReference>
<keyword evidence="1" id="KW-0732">Signal</keyword>
<dbReference type="OrthoDB" id="2943894at2"/>
<dbReference type="PROSITE" id="PS51257">
    <property type="entry name" value="PROKAR_LIPOPROTEIN"/>
    <property type="match status" value="1"/>
</dbReference>
<feature type="chain" id="PRO_5002055359" description="Lipoprotein" evidence="1">
    <location>
        <begin position="28"/>
        <end position="174"/>
    </location>
</feature>
<protein>
    <recommendedName>
        <fullName evidence="4">Lipoprotein</fullName>
    </recommendedName>
</protein>
<evidence type="ECO:0008006" key="4">
    <source>
        <dbReference type="Google" id="ProtNLM"/>
    </source>
</evidence>
<organism evidence="2 3">
    <name type="scientific">Halalkalibacter okhensis</name>
    <dbReference type="NCBI Taxonomy" id="333138"/>
    <lineage>
        <taxon>Bacteria</taxon>
        <taxon>Bacillati</taxon>
        <taxon>Bacillota</taxon>
        <taxon>Bacilli</taxon>
        <taxon>Bacillales</taxon>
        <taxon>Bacillaceae</taxon>
        <taxon>Halalkalibacter</taxon>
    </lineage>
</organism>
<gene>
    <name evidence="2" type="ORF">LQ50_19710</name>
</gene>
<evidence type="ECO:0000313" key="3">
    <source>
        <dbReference type="Proteomes" id="UP000030832"/>
    </source>
</evidence>
<comment type="caution">
    <text evidence="2">The sequence shown here is derived from an EMBL/GenBank/DDBJ whole genome shotgun (WGS) entry which is preliminary data.</text>
</comment>
<dbReference type="RefSeq" id="WP_034632089.1">
    <property type="nucleotide sequence ID" value="NZ_JRJU01000032.1"/>
</dbReference>